<evidence type="ECO:0000313" key="4">
    <source>
        <dbReference type="Proteomes" id="UP000814176"/>
    </source>
</evidence>
<evidence type="ECO:0000256" key="1">
    <source>
        <dbReference type="SAM" id="MobiDB-lite"/>
    </source>
</evidence>
<gene>
    <name evidence="3" type="ORF">C8Q71DRAFT_751702</name>
</gene>
<feature type="transmembrane region" description="Helical" evidence="2">
    <location>
        <begin position="34"/>
        <end position="56"/>
    </location>
</feature>
<feature type="region of interest" description="Disordered" evidence="1">
    <location>
        <begin position="62"/>
        <end position="106"/>
    </location>
</feature>
<name>A0ABQ8KKA6_9APHY</name>
<feature type="compositionally biased region" description="Polar residues" evidence="1">
    <location>
        <begin position="172"/>
        <end position="181"/>
    </location>
</feature>
<sequence>MVPPSPVLLVRATNDPLGGGPPPPVSFRTEKAPFIGIAFAGALVIGCGIWLAIYFLKRRRKRRREREERADERKRIARKSLLTQVEEKADMTASPSPRPRETTKSKAVNRALVTASVVMPEKALTPRVGHQRQTSDFVVEAAQPAQPLPLPLPIMIQPPSPTVEEAPHLAQMQRSPSSIQTVPRSIPSRPGSSSRPVSFVSRSSPLRNSVNSRASSQSASASMFEEGQMRKVRQVFTRALPDELAVTLGEHLAILQRFDDNWCVVGRESRGRRGDVEFGAVPAWVFTRPEEGVRPIRPIRTSSLNVRISLEAPGGPSFAWTNT</sequence>
<dbReference type="InterPro" id="IPR036028">
    <property type="entry name" value="SH3-like_dom_sf"/>
</dbReference>
<feature type="compositionally biased region" description="Basic and acidic residues" evidence="1">
    <location>
        <begin position="65"/>
        <end position="74"/>
    </location>
</feature>
<dbReference type="SUPFAM" id="SSF50044">
    <property type="entry name" value="SH3-domain"/>
    <property type="match status" value="1"/>
</dbReference>
<evidence type="ECO:0000256" key="2">
    <source>
        <dbReference type="SAM" id="Phobius"/>
    </source>
</evidence>
<dbReference type="EMBL" id="JADCUA010000007">
    <property type="protein sequence ID" value="KAH9838531.1"/>
    <property type="molecule type" value="Genomic_DNA"/>
</dbReference>
<accession>A0ABQ8KKA6</accession>
<feature type="region of interest" description="Disordered" evidence="1">
    <location>
        <begin position="168"/>
        <end position="222"/>
    </location>
</feature>
<keyword evidence="2" id="KW-0472">Membrane</keyword>
<keyword evidence="2" id="KW-0812">Transmembrane</keyword>
<keyword evidence="4" id="KW-1185">Reference proteome</keyword>
<protein>
    <recommendedName>
        <fullName evidence="5">SH3 domain-containing protein</fullName>
    </recommendedName>
</protein>
<comment type="caution">
    <text evidence="3">The sequence shown here is derived from an EMBL/GenBank/DDBJ whole genome shotgun (WGS) entry which is preliminary data.</text>
</comment>
<organism evidence="3 4">
    <name type="scientific">Rhodofomes roseus</name>
    <dbReference type="NCBI Taxonomy" id="34475"/>
    <lineage>
        <taxon>Eukaryota</taxon>
        <taxon>Fungi</taxon>
        <taxon>Dikarya</taxon>
        <taxon>Basidiomycota</taxon>
        <taxon>Agaricomycotina</taxon>
        <taxon>Agaricomycetes</taxon>
        <taxon>Polyporales</taxon>
        <taxon>Rhodofomes</taxon>
    </lineage>
</organism>
<feature type="compositionally biased region" description="Low complexity" evidence="1">
    <location>
        <begin position="182"/>
        <end position="222"/>
    </location>
</feature>
<dbReference type="RefSeq" id="XP_047780446.1">
    <property type="nucleotide sequence ID" value="XM_047923330.1"/>
</dbReference>
<proteinExistence type="predicted"/>
<evidence type="ECO:0008006" key="5">
    <source>
        <dbReference type="Google" id="ProtNLM"/>
    </source>
</evidence>
<dbReference type="Proteomes" id="UP000814176">
    <property type="component" value="Unassembled WGS sequence"/>
</dbReference>
<reference evidence="3 4" key="1">
    <citation type="journal article" date="2021" name="Environ. Microbiol.">
        <title>Gene family expansions and transcriptome signatures uncover fungal adaptations to wood decay.</title>
        <authorList>
            <person name="Hage H."/>
            <person name="Miyauchi S."/>
            <person name="Viragh M."/>
            <person name="Drula E."/>
            <person name="Min B."/>
            <person name="Chaduli D."/>
            <person name="Navarro D."/>
            <person name="Favel A."/>
            <person name="Norest M."/>
            <person name="Lesage-Meessen L."/>
            <person name="Balint B."/>
            <person name="Merenyi Z."/>
            <person name="de Eugenio L."/>
            <person name="Morin E."/>
            <person name="Martinez A.T."/>
            <person name="Baldrian P."/>
            <person name="Stursova M."/>
            <person name="Martinez M.J."/>
            <person name="Novotny C."/>
            <person name="Magnuson J.K."/>
            <person name="Spatafora J.W."/>
            <person name="Maurice S."/>
            <person name="Pangilinan J."/>
            <person name="Andreopoulos W."/>
            <person name="LaButti K."/>
            <person name="Hundley H."/>
            <person name="Na H."/>
            <person name="Kuo A."/>
            <person name="Barry K."/>
            <person name="Lipzen A."/>
            <person name="Henrissat B."/>
            <person name="Riley R."/>
            <person name="Ahrendt S."/>
            <person name="Nagy L.G."/>
            <person name="Grigoriev I.V."/>
            <person name="Martin F."/>
            <person name="Rosso M.N."/>
        </authorList>
    </citation>
    <scope>NUCLEOTIDE SEQUENCE [LARGE SCALE GENOMIC DNA]</scope>
    <source>
        <strain evidence="3 4">CIRM-BRFM 1785</strain>
    </source>
</reference>
<keyword evidence="2" id="KW-1133">Transmembrane helix</keyword>
<evidence type="ECO:0000313" key="3">
    <source>
        <dbReference type="EMBL" id="KAH9838531.1"/>
    </source>
</evidence>
<dbReference type="GeneID" id="72004062"/>